<dbReference type="OrthoDB" id="9923862at2"/>
<organism evidence="1 2">
    <name type="scientific">Crystallibacter crystallopoietes</name>
    <dbReference type="NCBI Taxonomy" id="37928"/>
    <lineage>
        <taxon>Bacteria</taxon>
        <taxon>Bacillati</taxon>
        <taxon>Actinomycetota</taxon>
        <taxon>Actinomycetes</taxon>
        <taxon>Micrococcales</taxon>
        <taxon>Micrococcaceae</taxon>
        <taxon>Crystallibacter</taxon>
    </lineage>
</organism>
<dbReference type="EMBL" id="FNKH01000002">
    <property type="protein sequence ID" value="SDQ43696.1"/>
    <property type="molecule type" value="Genomic_DNA"/>
</dbReference>
<accession>A0A1H1AX12</accession>
<evidence type="ECO:0000313" key="1">
    <source>
        <dbReference type="EMBL" id="SDQ43696.1"/>
    </source>
</evidence>
<dbReference type="AlphaFoldDB" id="A0A1H1AX12"/>
<evidence type="ECO:0000313" key="2">
    <source>
        <dbReference type="Proteomes" id="UP000181917"/>
    </source>
</evidence>
<dbReference type="Proteomes" id="UP000181917">
    <property type="component" value="Unassembled WGS sequence"/>
</dbReference>
<gene>
    <name evidence="1" type="ORF">SAMN04489742_1109</name>
</gene>
<reference evidence="1 2" key="1">
    <citation type="submission" date="2016-10" db="EMBL/GenBank/DDBJ databases">
        <authorList>
            <person name="de Groot N.N."/>
        </authorList>
    </citation>
    <scope>NUCLEOTIDE SEQUENCE [LARGE SCALE GENOMIC DNA]</scope>
    <source>
        <strain evidence="1 2">DSM 20117</strain>
    </source>
</reference>
<proteinExistence type="predicted"/>
<sequence length="92" mass="9820">MGTVRRLAADLRLADLGRAVSIVGFNHDVHAGTLSGFIVRRTKDVVDIHLDGIPETVAVSHEAIVLILEPDREQETVPVLESGGEREGGPDG</sequence>
<keyword evidence="2" id="KW-1185">Reference proteome</keyword>
<dbReference type="RefSeq" id="WP_074699571.1">
    <property type="nucleotide sequence ID" value="NZ_CP018863.1"/>
</dbReference>
<dbReference type="KEGG" id="acry:AC20117_11790"/>
<protein>
    <recommendedName>
        <fullName evidence="3">Ferrous iron transport protein A</fullName>
    </recommendedName>
</protein>
<name>A0A1H1AX12_9MICC</name>
<evidence type="ECO:0008006" key="3">
    <source>
        <dbReference type="Google" id="ProtNLM"/>
    </source>
</evidence>
<dbReference type="STRING" id="37928.SAMN04489742_1109"/>